<dbReference type="SUPFAM" id="SSF55031">
    <property type="entry name" value="Bacterial exopeptidase dimerisation domain"/>
    <property type="match status" value="1"/>
</dbReference>
<dbReference type="InterPro" id="IPR011650">
    <property type="entry name" value="Peptidase_M20_dimer"/>
</dbReference>
<dbReference type="GO" id="GO:0046872">
    <property type="term" value="F:metal ion binding"/>
    <property type="evidence" value="ECO:0007669"/>
    <property type="project" value="UniProtKB-KW"/>
</dbReference>
<dbReference type="GO" id="GO:0016787">
    <property type="term" value="F:hydrolase activity"/>
    <property type="evidence" value="ECO:0007669"/>
    <property type="project" value="UniProtKB-KW"/>
</dbReference>
<dbReference type="InterPro" id="IPR036264">
    <property type="entry name" value="Bact_exopeptidase_dim_dom"/>
</dbReference>
<reference evidence="4" key="1">
    <citation type="submission" date="2020-05" db="EMBL/GenBank/DDBJ databases">
        <authorList>
            <person name="Chiriac C."/>
            <person name="Salcher M."/>
            <person name="Ghai R."/>
            <person name="Kavagutti S V."/>
        </authorList>
    </citation>
    <scope>NUCLEOTIDE SEQUENCE</scope>
</reference>
<evidence type="ECO:0000313" key="4">
    <source>
        <dbReference type="EMBL" id="CAB4572076.1"/>
    </source>
</evidence>
<dbReference type="InterPro" id="IPR002933">
    <property type="entry name" value="Peptidase_M20"/>
</dbReference>
<evidence type="ECO:0000256" key="1">
    <source>
        <dbReference type="ARBA" id="ARBA00022723"/>
    </source>
</evidence>
<dbReference type="Pfam" id="PF07687">
    <property type="entry name" value="M20_dimer"/>
    <property type="match status" value="1"/>
</dbReference>
<accession>A0A6J6E8C2</accession>
<dbReference type="InterPro" id="IPR050072">
    <property type="entry name" value="Peptidase_M20A"/>
</dbReference>
<dbReference type="PANTHER" id="PTHR43808:SF9">
    <property type="entry name" value="BLL0789 PROTEIN"/>
    <property type="match status" value="1"/>
</dbReference>
<dbReference type="InterPro" id="IPR017150">
    <property type="entry name" value="Pept_M20_glutamate_carboxypep"/>
</dbReference>
<protein>
    <submittedName>
        <fullName evidence="4">Unannotated protein</fullName>
    </submittedName>
</protein>
<keyword evidence="2" id="KW-0378">Hydrolase</keyword>
<dbReference type="AlphaFoldDB" id="A0A6J6E8C2"/>
<proteinExistence type="predicted"/>
<evidence type="ECO:0000259" key="3">
    <source>
        <dbReference type="Pfam" id="PF07687"/>
    </source>
</evidence>
<dbReference type="SUPFAM" id="SSF53187">
    <property type="entry name" value="Zn-dependent exopeptidases"/>
    <property type="match status" value="1"/>
</dbReference>
<keyword evidence="1" id="KW-0479">Metal-binding</keyword>
<sequence>MATAPVKRSKPEAIELVRRLVEIESPTEDVAACREVVAEANRIITELLGTSGEVKDVKGYPTLSWKSGKPRILILCHLDTVWPKGSFTPRWAVEGDHLRGPGTYDMKAGFVQAVMAVASLEERDGIHILATSDEETGSAASRELIEVAARECEYALVFESAIHGKVKTARKGTSMYRVTAIGKAAHAGLEPEKGINAMIALATLLPKISAIAKMEVGTSVTPTTFHAGTTLNTIPAEAKLEIDVRAFSSEEQQRVDSAIKSLAGKVETSTGEAVIEVSGGINRPAMDPKMSAALYEIAKDAAKAVGIGNLEDAAVGGASDGNFTAAVGTPTLDGLGAIGDGAHAAHEWVSADGLMERSELVAEMLRRLLK</sequence>
<organism evidence="4">
    <name type="scientific">freshwater metagenome</name>
    <dbReference type="NCBI Taxonomy" id="449393"/>
    <lineage>
        <taxon>unclassified sequences</taxon>
        <taxon>metagenomes</taxon>
        <taxon>ecological metagenomes</taxon>
    </lineage>
</organism>
<name>A0A6J6E8C2_9ZZZZ</name>
<dbReference type="Gene3D" id="3.40.630.10">
    <property type="entry name" value="Zn peptidases"/>
    <property type="match status" value="1"/>
</dbReference>
<dbReference type="PIRSF" id="PIRSF037238">
    <property type="entry name" value="Carboxypeptidase_G2"/>
    <property type="match status" value="1"/>
</dbReference>
<feature type="domain" description="Peptidase M20 dimerisation" evidence="3">
    <location>
        <begin position="168"/>
        <end position="265"/>
    </location>
</feature>
<gene>
    <name evidence="4" type="ORF">UFOPK1650_00758</name>
</gene>
<dbReference type="PANTHER" id="PTHR43808">
    <property type="entry name" value="ACETYLORNITHINE DEACETYLASE"/>
    <property type="match status" value="1"/>
</dbReference>
<dbReference type="Gene3D" id="3.30.70.360">
    <property type="match status" value="1"/>
</dbReference>
<dbReference type="EMBL" id="CAEZTJ010000109">
    <property type="protein sequence ID" value="CAB4572076.1"/>
    <property type="molecule type" value="Genomic_DNA"/>
</dbReference>
<dbReference type="Pfam" id="PF01546">
    <property type="entry name" value="Peptidase_M20"/>
    <property type="match status" value="1"/>
</dbReference>
<evidence type="ECO:0000256" key="2">
    <source>
        <dbReference type="ARBA" id="ARBA00022801"/>
    </source>
</evidence>